<feature type="repeat" description="Solcar" evidence="9">
    <location>
        <begin position="159"/>
        <end position="246"/>
    </location>
</feature>
<dbReference type="GO" id="GO:0015218">
    <property type="term" value="F:pyrimidine nucleotide transmembrane transporter activity"/>
    <property type="evidence" value="ECO:0007669"/>
    <property type="project" value="InterPro"/>
</dbReference>
<feature type="repeat" description="Solcar" evidence="9">
    <location>
        <begin position="49"/>
        <end position="150"/>
    </location>
</feature>
<keyword evidence="8 9" id="KW-0472">Membrane</keyword>
<dbReference type="PROSITE" id="PS50920">
    <property type="entry name" value="SOLCAR"/>
    <property type="match status" value="3"/>
</dbReference>
<dbReference type="GO" id="GO:1990519">
    <property type="term" value="P:pyrimidine nucleotide import into mitochondrion"/>
    <property type="evidence" value="ECO:0007669"/>
    <property type="project" value="TreeGrafter"/>
</dbReference>
<dbReference type="Pfam" id="PF00153">
    <property type="entry name" value="Mito_carr"/>
    <property type="match status" value="3"/>
</dbReference>
<protein>
    <submittedName>
        <fullName evidence="12">ARAD1B01958p</fullName>
    </submittedName>
</protein>
<evidence type="ECO:0000256" key="6">
    <source>
        <dbReference type="ARBA" id="ARBA00022989"/>
    </source>
</evidence>
<dbReference type="InterPro" id="IPR002067">
    <property type="entry name" value="MCP"/>
</dbReference>
<dbReference type="SUPFAM" id="SSF103506">
    <property type="entry name" value="Mitochondrial carrier"/>
    <property type="match status" value="1"/>
</dbReference>
<sequence>MSEEDLLTYENDELYHQVHTRRAEDLVADHPRIKPRREKWYHSTVVGLTDDNINAFSGALAGVTAGVVVCPLDVAKTRLQAQGGFTALLKSQDPTVRHIAKKYSGLIGTVTEILKDEGVRGLYRGLVPIVIGYLPTWTVYFLLYEKSKTVISRYLSEDTRYVGHILSALCAGGASTLVTNPIWVVKTRLMSQNASSSWHYRGTIDAFRSMYRQEGLRVFYSGLGPALLGLSHVAVQFPIYERLKLSLITNRGPEWQNNLGILLASGLSKVCASTITYPHEVIRTRNQIQPTNKGKLKYRGVITTAKIILREEGWRAFYAGLGTNMIRAVPSSAVTLFTYETVSRHLRHYRDGLIYDYGR</sequence>
<gene>
    <name evidence="12" type="ORF">GNLVRS02_ARAD1B01958g</name>
</gene>
<evidence type="ECO:0000313" key="12">
    <source>
        <dbReference type="EMBL" id="CDP35967.1"/>
    </source>
</evidence>
<keyword evidence="7" id="KW-0496">Mitochondrion</keyword>
<dbReference type="InterPro" id="IPR049562">
    <property type="entry name" value="SLC25A33/36-like"/>
</dbReference>
<feature type="transmembrane region" description="Helical" evidence="11">
    <location>
        <begin position="218"/>
        <end position="239"/>
    </location>
</feature>
<dbReference type="PANTHER" id="PTHR45829:SF1">
    <property type="entry name" value="CARRIER PROTEIN, PUTATIVE (AFU_ORTHOLOGUE AFUA_4G06780)-RELATED"/>
    <property type="match status" value="1"/>
</dbReference>
<dbReference type="Gene3D" id="1.50.40.10">
    <property type="entry name" value="Mitochondrial carrier domain"/>
    <property type="match status" value="1"/>
</dbReference>
<dbReference type="AlphaFoldDB" id="A0A060TAP1"/>
<reference evidence="12" key="1">
    <citation type="submission" date="2014-02" db="EMBL/GenBank/DDBJ databases">
        <authorList>
            <person name="Genoscope - CEA"/>
        </authorList>
    </citation>
    <scope>NUCLEOTIDE SEQUENCE</scope>
    <source>
        <strain evidence="12">LS3</strain>
    </source>
</reference>
<dbReference type="PRINTS" id="PR00926">
    <property type="entry name" value="MITOCARRIER"/>
</dbReference>
<comment type="subcellular location">
    <subcellularLocation>
        <location evidence="1">Mitochondrion inner membrane</location>
        <topology evidence="1">Multi-pass membrane protein</topology>
    </subcellularLocation>
</comment>
<proteinExistence type="inferred from homology"/>
<dbReference type="PhylomeDB" id="A0A060TAP1"/>
<dbReference type="InterPro" id="IPR018108">
    <property type="entry name" value="MCP_transmembrane"/>
</dbReference>
<name>A0A060TAP1_BLAAD</name>
<keyword evidence="4" id="KW-0677">Repeat</keyword>
<evidence type="ECO:0000256" key="7">
    <source>
        <dbReference type="ARBA" id="ARBA00023128"/>
    </source>
</evidence>
<evidence type="ECO:0000256" key="9">
    <source>
        <dbReference type="PROSITE-ProRule" id="PRU00282"/>
    </source>
</evidence>
<keyword evidence="5" id="KW-0999">Mitochondrion inner membrane</keyword>
<feature type="transmembrane region" description="Helical" evidence="11">
    <location>
        <begin position="122"/>
        <end position="143"/>
    </location>
</feature>
<dbReference type="InterPro" id="IPR023395">
    <property type="entry name" value="MCP_dom_sf"/>
</dbReference>
<reference evidence="12" key="2">
    <citation type="submission" date="2014-06" db="EMBL/GenBank/DDBJ databases">
        <title>The complete genome of Blastobotrys (Arxula) adeninivorans LS3 - a yeast of biotechnological interest.</title>
        <authorList>
            <person name="Kunze G."/>
            <person name="Gaillardin C."/>
            <person name="Czernicka M."/>
            <person name="Durrens P."/>
            <person name="Martin T."/>
            <person name="Boer E."/>
            <person name="Gabaldon T."/>
            <person name="Cruz J."/>
            <person name="Talla E."/>
            <person name="Marck C."/>
            <person name="Goffeau A."/>
            <person name="Barbe V."/>
            <person name="Baret P."/>
            <person name="Baronian K."/>
            <person name="Beier S."/>
            <person name="Bleykasten C."/>
            <person name="Bode R."/>
            <person name="Casaregola S."/>
            <person name="Despons L."/>
            <person name="Fairhead C."/>
            <person name="Giersberg M."/>
            <person name="Gierski P."/>
            <person name="Hahnel U."/>
            <person name="Hartmann A."/>
            <person name="Jankowska D."/>
            <person name="Jubin C."/>
            <person name="Jung P."/>
            <person name="Lafontaine I."/>
            <person name="Leh-Louis V."/>
            <person name="Lemaire M."/>
            <person name="Marcet-Houben M."/>
            <person name="Mascher M."/>
            <person name="Morel G."/>
            <person name="Richard G.-F."/>
            <person name="Riechen J."/>
            <person name="Sacerdot C."/>
            <person name="Sarkar A."/>
            <person name="Savel G."/>
            <person name="Schacherer J."/>
            <person name="Sherman D."/>
            <person name="Straub M.-L."/>
            <person name="Stein N."/>
            <person name="Thierry A."/>
            <person name="Trautwein-Schult A."/>
            <person name="Westhof E."/>
            <person name="Worch S."/>
            <person name="Dujon B."/>
            <person name="Souciet J.-L."/>
            <person name="Wincker P."/>
            <person name="Scholz U."/>
            <person name="Neuveglise N."/>
        </authorList>
    </citation>
    <scope>NUCLEOTIDE SEQUENCE</scope>
    <source>
        <strain evidence="12">LS3</strain>
    </source>
</reference>
<evidence type="ECO:0000256" key="4">
    <source>
        <dbReference type="ARBA" id="ARBA00022737"/>
    </source>
</evidence>
<dbReference type="FunFam" id="1.50.40.10:FF:000075">
    <property type="entry name" value="Nicotinamide adenine dinucleotide transporter 2, mitochondrial"/>
    <property type="match status" value="1"/>
</dbReference>
<feature type="repeat" description="Solcar" evidence="9">
    <location>
        <begin position="256"/>
        <end position="345"/>
    </location>
</feature>
<comment type="similarity">
    <text evidence="10">Belongs to the mitochondrial carrier (TC 2.A.29) family.</text>
</comment>
<evidence type="ECO:0000256" key="2">
    <source>
        <dbReference type="ARBA" id="ARBA00022448"/>
    </source>
</evidence>
<evidence type="ECO:0000256" key="5">
    <source>
        <dbReference type="ARBA" id="ARBA00022792"/>
    </source>
</evidence>
<dbReference type="GO" id="GO:0005743">
    <property type="term" value="C:mitochondrial inner membrane"/>
    <property type="evidence" value="ECO:0007669"/>
    <property type="project" value="UniProtKB-SubCell"/>
</dbReference>
<dbReference type="EMBL" id="HG937692">
    <property type="protein sequence ID" value="CDP35967.1"/>
    <property type="molecule type" value="Genomic_DNA"/>
</dbReference>
<keyword evidence="6 11" id="KW-1133">Transmembrane helix</keyword>
<dbReference type="PANTHER" id="PTHR45829">
    <property type="entry name" value="MITOCHONDRIAL CARRIER PROTEIN RIM2"/>
    <property type="match status" value="1"/>
</dbReference>
<evidence type="ECO:0000256" key="11">
    <source>
        <dbReference type="SAM" id="Phobius"/>
    </source>
</evidence>
<evidence type="ECO:0000256" key="1">
    <source>
        <dbReference type="ARBA" id="ARBA00004448"/>
    </source>
</evidence>
<accession>A0A060TAP1</accession>
<evidence type="ECO:0000256" key="10">
    <source>
        <dbReference type="RuleBase" id="RU000488"/>
    </source>
</evidence>
<organism evidence="12">
    <name type="scientific">Blastobotrys adeninivorans</name>
    <name type="common">Yeast</name>
    <name type="synonym">Arxula adeninivorans</name>
    <dbReference type="NCBI Taxonomy" id="409370"/>
    <lineage>
        <taxon>Eukaryota</taxon>
        <taxon>Fungi</taxon>
        <taxon>Dikarya</taxon>
        <taxon>Ascomycota</taxon>
        <taxon>Saccharomycotina</taxon>
        <taxon>Dipodascomycetes</taxon>
        <taxon>Dipodascales</taxon>
        <taxon>Trichomonascaceae</taxon>
        <taxon>Blastobotrys</taxon>
    </lineage>
</organism>
<keyword evidence="3 9" id="KW-0812">Transmembrane</keyword>
<keyword evidence="2 10" id="KW-0813">Transport</keyword>
<evidence type="ECO:0000256" key="3">
    <source>
        <dbReference type="ARBA" id="ARBA00022692"/>
    </source>
</evidence>
<feature type="transmembrane region" description="Helical" evidence="11">
    <location>
        <begin position="163"/>
        <end position="185"/>
    </location>
</feature>
<evidence type="ECO:0000256" key="8">
    <source>
        <dbReference type="ARBA" id="ARBA00023136"/>
    </source>
</evidence>